<proteinExistence type="predicted"/>
<dbReference type="Pfam" id="PF05050">
    <property type="entry name" value="Methyltransf_21"/>
    <property type="match status" value="1"/>
</dbReference>
<dbReference type="SUPFAM" id="SSF53335">
    <property type="entry name" value="S-adenosyl-L-methionine-dependent methyltransferases"/>
    <property type="match status" value="1"/>
</dbReference>
<feature type="domain" description="Methyltransferase FkbM" evidence="1">
    <location>
        <begin position="350"/>
        <end position="507"/>
    </location>
</feature>
<comment type="caution">
    <text evidence="2">The sequence shown here is derived from an EMBL/GenBank/DDBJ whole genome shotgun (WGS) entry which is preliminary data.</text>
</comment>
<evidence type="ECO:0000259" key="1">
    <source>
        <dbReference type="Pfam" id="PF05050"/>
    </source>
</evidence>
<dbReference type="Proteomes" id="UP000604046">
    <property type="component" value="Unassembled WGS sequence"/>
</dbReference>
<dbReference type="Gene3D" id="3.40.50.150">
    <property type="entry name" value="Vaccinia Virus protein VP39"/>
    <property type="match status" value="1"/>
</dbReference>
<evidence type="ECO:0000313" key="2">
    <source>
        <dbReference type="EMBL" id="CAE7372503.1"/>
    </source>
</evidence>
<reference evidence="2" key="1">
    <citation type="submission" date="2021-02" db="EMBL/GenBank/DDBJ databases">
        <authorList>
            <person name="Dougan E. K."/>
            <person name="Rhodes N."/>
            <person name="Thang M."/>
            <person name="Chan C."/>
        </authorList>
    </citation>
    <scope>NUCLEOTIDE SEQUENCE</scope>
</reference>
<dbReference type="InterPro" id="IPR052514">
    <property type="entry name" value="SAM-dependent_MTase"/>
</dbReference>
<dbReference type="PANTHER" id="PTHR34203:SF15">
    <property type="entry name" value="SLL1173 PROTEIN"/>
    <property type="match status" value="1"/>
</dbReference>
<dbReference type="InterPro" id="IPR006342">
    <property type="entry name" value="FkbM_mtfrase"/>
</dbReference>
<protein>
    <recommendedName>
        <fullName evidence="1">Methyltransferase FkbM domain-containing protein</fullName>
    </recommendedName>
</protein>
<organism evidence="2 3">
    <name type="scientific">Symbiodinium natans</name>
    <dbReference type="NCBI Taxonomy" id="878477"/>
    <lineage>
        <taxon>Eukaryota</taxon>
        <taxon>Sar</taxon>
        <taxon>Alveolata</taxon>
        <taxon>Dinophyceae</taxon>
        <taxon>Suessiales</taxon>
        <taxon>Symbiodiniaceae</taxon>
        <taxon>Symbiodinium</taxon>
    </lineage>
</organism>
<dbReference type="OrthoDB" id="411251at2759"/>
<name>A0A812QH50_9DINO</name>
<dbReference type="AlphaFoldDB" id="A0A812QH50"/>
<dbReference type="EMBL" id="CAJNDS010002207">
    <property type="protein sequence ID" value="CAE7372503.1"/>
    <property type="molecule type" value="Genomic_DNA"/>
</dbReference>
<dbReference type="InterPro" id="IPR029063">
    <property type="entry name" value="SAM-dependent_MTases_sf"/>
</dbReference>
<gene>
    <name evidence="2" type="ORF">SNAT2548_LOCUS20343</name>
</gene>
<sequence length="622" mass="67635">MRAGEGLDFWSCSDASVVWHRLRETVRYVTWDPTSPLRTSMDKLAQLVPLWLEGRPVEGGPCAAGEAFFTLLDFLMSSVQQIRDDASFSMDRLVDALILLRLRMPSISAAMFSTWPIFGVLALVQQKLLRLGGGGVPAHSGLEQRDEAMPFGETMGAFSSVCEAGQELRGILSDWLETLPPPHKSIPTLPGTARRSAWRLTRNAAGCSGLERAAARLVAGGLVPAAPWYVSLEDQNVSAWRFDLLRLERLLDWSLTTATWNQLLFAGWPLPAILHRLQDAYLREAVCSAAAEGGYALRSRSMGARGVWICIGRDEDLAAERWRMHGEFPDCTAIAGLLRGEANGGCLFADVGANLGSCSLQMAQEGFEVLAVEPVPLTAALLMASVLRNHLESRIQVVQAAAGRGGSGSLRCPEKHSAACEVVSADPRDALLTTVSLDSLVQQSPRKPLCAVKIDVEGSEEEVLAGAGHSLRHRPRLFLEIHALLLRKRGTSSGRVFDRLLIEFGYRNVQLLSEHGRSCLSASVRSSLEGAWPQGGGIYAEHWWQGASALPAGLFLERNACRCARACFLQLRPGQPGCRCWDFVVATGRCQMYRSCGALNGTALAHRVGSWAGELSGNFVFS</sequence>
<evidence type="ECO:0000313" key="3">
    <source>
        <dbReference type="Proteomes" id="UP000604046"/>
    </source>
</evidence>
<accession>A0A812QH50</accession>
<keyword evidence="3" id="KW-1185">Reference proteome</keyword>
<dbReference type="NCBIfam" id="TIGR01444">
    <property type="entry name" value="fkbM_fam"/>
    <property type="match status" value="1"/>
</dbReference>
<dbReference type="PANTHER" id="PTHR34203">
    <property type="entry name" value="METHYLTRANSFERASE, FKBM FAMILY PROTEIN"/>
    <property type="match status" value="1"/>
</dbReference>